<feature type="compositionally biased region" description="Polar residues" evidence="1">
    <location>
        <begin position="25"/>
        <end position="39"/>
    </location>
</feature>
<dbReference type="Proteomes" id="UP001221898">
    <property type="component" value="Unassembled WGS sequence"/>
</dbReference>
<evidence type="ECO:0000256" key="1">
    <source>
        <dbReference type="SAM" id="MobiDB-lite"/>
    </source>
</evidence>
<sequence length="89" mass="10117">MAFAGRAPDFFRKHSSQKAAKEEVNSSSQWDETKQQTGVPHTPTPPRLMRICAMSGQSRPAQNMGNHEEAKTSAHRALIELKHLRWFIM</sequence>
<keyword evidence="3" id="KW-1185">Reference proteome</keyword>
<accession>A0AAD7S439</accession>
<dbReference type="AlphaFoldDB" id="A0AAD7S439"/>
<dbReference type="EMBL" id="JAINUG010000116">
    <property type="protein sequence ID" value="KAJ8395422.1"/>
    <property type="molecule type" value="Genomic_DNA"/>
</dbReference>
<proteinExistence type="predicted"/>
<name>A0AAD7S439_9TELE</name>
<evidence type="ECO:0000313" key="2">
    <source>
        <dbReference type="EMBL" id="KAJ8395422.1"/>
    </source>
</evidence>
<protein>
    <submittedName>
        <fullName evidence="2">Uncharacterized protein</fullName>
    </submittedName>
</protein>
<feature type="region of interest" description="Disordered" evidence="1">
    <location>
        <begin position="1"/>
        <end position="47"/>
    </location>
</feature>
<organism evidence="2 3">
    <name type="scientific">Aldrovandia affinis</name>
    <dbReference type="NCBI Taxonomy" id="143900"/>
    <lineage>
        <taxon>Eukaryota</taxon>
        <taxon>Metazoa</taxon>
        <taxon>Chordata</taxon>
        <taxon>Craniata</taxon>
        <taxon>Vertebrata</taxon>
        <taxon>Euteleostomi</taxon>
        <taxon>Actinopterygii</taxon>
        <taxon>Neopterygii</taxon>
        <taxon>Teleostei</taxon>
        <taxon>Notacanthiformes</taxon>
        <taxon>Halosauridae</taxon>
        <taxon>Aldrovandia</taxon>
    </lineage>
</organism>
<comment type="caution">
    <text evidence="2">The sequence shown here is derived from an EMBL/GenBank/DDBJ whole genome shotgun (WGS) entry which is preliminary data.</text>
</comment>
<reference evidence="2" key="1">
    <citation type="journal article" date="2023" name="Science">
        <title>Genome structures resolve the early diversification of teleost fishes.</title>
        <authorList>
            <person name="Parey E."/>
            <person name="Louis A."/>
            <person name="Montfort J."/>
            <person name="Bouchez O."/>
            <person name="Roques C."/>
            <person name="Iampietro C."/>
            <person name="Lluch J."/>
            <person name="Castinel A."/>
            <person name="Donnadieu C."/>
            <person name="Desvignes T."/>
            <person name="Floi Bucao C."/>
            <person name="Jouanno E."/>
            <person name="Wen M."/>
            <person name="Mejri S."/>
            <person name="Dirks R."/>
            <person name="Jansen H."/>
            <person name="Henkel C."/>
            <person name="Chen W.J."/>
            <person name="Zahm M."/>
            <person name="Cabau C."/>
            <person name="Klopp C."/>
            <person name="Thompson A.W."/>
            <person name="Robinson-Rechavi M."/>
            <person name="Braasch I."/>
            <person name="Lecointre G."/>
            <person name="Bobe J."/>
            <person name="Postlethwait J.H."/>
            <person name="Berthelot C."/>
            <person name="Roest Crollius H."/>
            <person name="Guiguen Y."/>
        </authorList>
    </citation>
    <scope>NUCLEOTIDE SEQUENCE</scope>
    <source>
        <strain evidence="2">NC1722</strain>
    </source>
</reference>
<gene>
    <name evidence="2" type="ORF">AAFF_G00031560</name>
</gene>
<evidence type="ECO:0000313" key="3">
    <source>
        <dbReference type="Proteomes" id="UP001221898"/>
    </source>
</evidence>